<evidence type="ECO:0000313" key="2">
    <source>
        <dbReference type="Proteomes" id="UP000296049"/>
    </source>
</evidence>
<keyword evidence="2" id="KW-1185">Reference proteome</keyword>
<dbReference type="AlphaFoldDB" id="R0LC88"/>
<sequence>MPSTLLLVKILASVESQTKTPFTLKKIKILLVQNPSLQKFPIAQRHLMRSQAQTLVTYLFVEQSSQRLLRFSSEGDPLDTLSQEGSGGAPTCKAAGKLFMRHAAFLFSYSCSKAFPVPCRNRRVVKETSLPKSRAATFAGIIGVLCSSGMPCLPGFHPSFEDLHELWDLKLVTCIAPPGTSFCRVPPWAKPVVSIDLKDNFKELHSFIHLSKKCDEFHTPFSSKTEILKLSYLDCVGVNFIKQGSTEIPQ</sequence>
<protein>
    <submittedName>
        <fullName evidence="1">Uncharacterized protein</fullName>
    </submittedName>
</protein>
<accession>R0LC88</accession>
<dbReference type="EMBL" id="KB743590">
    <property type="protein sequence ID" value="EOA97867.1"/>
    <property type="molecule type" value="Genomic_DNA"/>
</dbReference>
<organism evidence="1 2">
    <name type="scientific">Anas platyrhynchos</name>
    <name type="common">Mallard</name>
    <name type="synonym">Anas boschas</name>
    <dbReference type="NCBI Taxonomy" id="8839"/>
    <lineage>
        <taxon>Eukaryota</taxon>
        <taxon>Metazoa</taxon>
        <taxon>Chordata</taxon>
        <taxon>Craniata</taxon>
        <taxon>Vertebrata</taxon>
        <taxon>Euteleostomi</taxon>
        <taxon>Archelosauria</taxon>
        <taxon>Archosauria</taxon>
        <taxon>Dinosauria</taxon>
        <taxon>Saurischia</taxon>
        <taxon>Theropoda</taxon>
        <taxon>Coelurosauria</taxon>
        <taxon>Aves</taxon>
        <taxon>Neognathae</taxon>
        <taxon>Galloanserae</taxon>
        <taxon>Anseriformes</taxon>
        <taxon>Anatidae</taxon>
        <taxon>Anatinae</taxon>
        <taxon>Anas</taxon>
    </lineage>
</organism>
<name>R0LC88_ANAPL</name>
<dbReference type="Proteomes" id="UP000296049">
    <property type="component" value="Unassembled WGS sequence"/>
</dbReference>
<reference evidence="2" key="1">
    <citation type="journal article" date="2013" name="Nat. Genet.">
        <title>The duck genome and transcriptome provide insight into an avian influenza virus reservoir species.</title>
        <authorList>
            <person name="Huang Y."/>
            <person name="Li Y."/>
            <person name="Burt D.W."/>
            <person name="Chen H."/>
            <person name="Zhang Y."/>
            <person name="Qian W."/>
            <person name="Kim H."/>
            <person name="Gan S."/>
            <person name="Zhao Y."/>
            <person name="Li J."/>
            <person name="Yi K."/>
            <person name="Feng H."/>
            <person name="Zhu P."/>
            <person name="Li B."/>
            <person name="Liu Q."/>
            <person name="Fairley S."/>
            <person name="Magor K.E."/>
            <person name="Du Z."/>
            <person name="Hu X."/>
            <person name="Goodman L."/>
            <person name="Tafer H."/>
            <person name="Vignal A."/>
            <person name="Lee T."/>
            <person name="Kim K.W."/>
            <person name="Sheng Z."/>
            <person name="An Y."/>
            <person name="Searle S."/>
            <person name="Herrero J."/>
            <person name="Groenen M.A."/>
            <person name="Crooijmans R.P."/>
            <person name="Faraut T."/>
            <person name="Cai Q."/>
            <person name="Webster R.G."/>
            <person name="Aldridge J.R."/>
            <person name="Warren W.C."/>
            <person name="Bartschat S."/>
            <person name="Kehr S."/>
            <person name="Marz M."/>
            <person name="Stadler P.F."/>
            <person name="Smith J."/>
            <person name="Kraus R.H."/>
            <person name="Zhao Y."/>
            <person name="Ren L."/>
            <person name="Fei J."/>
            <person name="Morisson M."/>
            <person name="Kaiser P."/>
            <person name="Griffin D.K."/>
            <person name="Rao M."/>
            <person name="Pitel F."/>
            <person name="Wang J."/>
            <person name="Li N."/>
        </authorList>
    </citation>
    <scope>NUCLEOTIDE SEQUENCE [LARGE SCALE GENOMIC DNA]</scope>
</reference>
<evidence type="ECO:0000313" key="1">
    <source>
        <dbReference type="EMBL" id="EOA97867.1"/>
    </source>
</evidence>
<gene>
    <name evidence="1" type="ORF">Anapl_11678</name>
</gene>
<proteinExistence type="predicted"/>